<dbReference type="EMBL" id="CP049257">
    <property type="protein sequence ID" value="QIG45822.1"/>
    <property type="molecule type" value="Genomic_DNA"/>
</dbReference>
<evidence type="ECO:0000313" key="4">
    <source>
        <dbReference type="Proteomes" id="UP000502996"/>
    </source>
</evidence>
<feature type="signal peptide" evidence="1">
    <location>
        <begin position="1"/>
        <end position="21"/>
    </location>
</feature>
<feature type="chain" id="PRO_5038355988" description="Septum formation-related domain-containing protein" evidence="1">
    <location>
        <begin position="22"/>
        <end position="274"/>
    </location>
</feature>
<sequence>MVRGRSRRALALLGAVALAVALGGCGDHDGDGSGDQDPGQVDAVDAPELGACRVLTPEDVAQPTNASRAVACTEPHTAETFAVGDLPAELHDAAYDAGELGAYAYQTCSQKFEKFLGADESTVMRTVVSWAWFRPSEKAWDDGARWYRCDVVGGGEKSTAYVDLPQTAAGLLAQAPPPDEWMACVNGASVNAAPKVPCTEPHTWRAVTAIKVGNPDDPYPGDRVVEVTTRDYCSDWVGSWLGYPPEYDYGYTWFHEEEWKAGNRRSVCWAATTA</sequence>
<keyword evidence="4" id="KW-1185">Reference proteome</keyword>
<dbReference type="InterPro" id="IPR026004">
    <property type="entry name" value="Septum_form"/>
</dbReference>
<keyword evidence="1" id="KW-0732">Signal</keyword>
<evidence type="ECO:0000256" key="1">
    <source>
        <dbReference type="SAM" id="SignalP"/>
    </source>
</evidence>
<proteinExistence type="predicted"/>
<reference evidence="3 4" key="1">
    <citation type="submission" date="2020-02" db="EMBL/GenBank/DDBJ databases">
        <title>Full genome sequence of Nocardioides sp. R-3366.</title>
        <authorList>
            <person name="Im W.-T."/>
        </authorList>
    </citation>
    <scope>NUCLEOTIDE SEQUENCE [LARGE SCALE GENOMIC DNA]</scope>
    <source>
        <strain evidence="3 4">R-3366</strain>
    </source>
</reference>
<dbReference type="PROSITE" id="PS51257">
    <property type="entry name" value="PROKAR_LIPOPROTEIN"/>
    <property type="match status" value="1"/>
</dbReference>
<organism evidence="3 4">
    <name type="scientific">Nocardioides anomalus</name>
    <dbReference type="NCBI Taxonomy" id="2712223"/>
    <lineage>
        <taxon>Bacteria</taxon>
        <taxon>Bacillati</taxon>
        <taxon>Actinomycetota</taxon>
        <taxon>Actinomycetes</taxon>
        <taxon>Propionibacteriales</taxon>
        <taxon>Nocardioidaceae</taxon>
        <taxon>Nocardioides</taxon>
    </lineage>
</organism>
<protein>
    <recommendedName>
        <fullName evidence="2">Septum formation-related domain-containing protein</fullName>
    </recommendedName>
</protein>
<gene>
    <name evidence="3" type="ORF">G5V58_08070</name>
</gene>
<accession>A0A6G6WKT4</accession>
<dbReference type="Proteomes" id="UP000502996">
    <property type="component" value="Chromosome"/>
</dbReference>
<dbReference type="Pfam" id="PF13845">
    <property type="entry name" value="Septum_form"/>
    <property type="match status" value="1"/>
</dbReference>
<evidence type="ECO:0000313" key="3">
    <source>
        <dbReference type="EMBL" id="QIG45822.1"/>
    </source>
</evidence>
<evidence type="ECO:0000259" key="2">
    <source>
        <dbReference type="Pfam" id="PF13845"/>
    </source>
</evidence>
<feature type="domain" description="Septum formation-related" evidence="2">
    <location>
        <begin position="129"/>
        <end position="268"/>
    </location>
</feature>
<name>A0A6G6WKT4_9ACTN</name>
<dbReference type="KEGG" id="nano:G5V58_08070"/>
<dbReference type="AlphaFoldDB" id="A0A6G6WKT4"/>